<feature type="DNA-binding region" description="H-T-H motif" evidence="4">
    <location>
        <begin position="37"/>
        <end position="56"/>
    </location>
</feature>
<dbReference type="GO" id="GO:0000976">
    <property type="term" value="F:transcription cis-regulatory region binding"/>
    <property type="evidence" value="ECO:0007669"/>
    <property type="project" value="TreeGrafter"/>
</dbReference>
<keyword evidence="2 4" id="KW-0238">DNA-binding</keyword>
<dbReference type="SUPFAM" id="SSF46689">
    <property type="entry name" value="Homeodomain-like"/>
    <property type="match status" value="1"/>
</dbReference>
<sequence>MSADVSRIRLRVDARQNRDRIVEVARRLFAERGLDVPMAAIARHAGVGVATLYRRFPTKESLVKEVFAEQFAECVSVVDDALADPDPWRGFCTVIEKVTVMHAVDRGFCAAFGEAVDFEQERDRGLRGFADLVRRAKETGQLRADFVPGDVTLVFKANGGLAADSVEAAVAASRRLVAYLLEAFRGDRTDPVIPLPPPAPLSLGDIAHLSS</sequence>
<dbReference type="InterPro" id="IPR001647">
    <property type="entry name" value="HTH_TetR"/>
</dbReference>
<evidence type="ECO:0000256" key="3">
    <source>
        <dbReference type="ARBA" id="ARBA00023163"/>
    </source>
</evidence>
<dbReference type="PRINTS" id="PR00455">
    <property type="entry name" value="HTHTETR"/>
</dbReference>
<evidence type="ECO:0000313" key="7">
    <source>
        <dbReference type="Proteomes" id="UP000295680"/>
    </source>
</evidence>
<keyword evidence="1" id="KW-0805">Transcription regulation</keyword>
<dbReference type="OrthoDB" id="9795011at2"/>
<dbReference type="InterPro" id="IPR050109">
    <property type="entry name" value="HTH-type_TetR-like_transc_reg"/>
</dbReference>
<keyword evidence="7" id="KW-1185">Reference proteome</keyword>
<evidence type="ECO:0000259" key="5">
    <source>
        <dbReference type="PROSITE" id="PS50977"/>
    </source>
</evidence>
<dbReference type="PANTHER" id="PTHR30055:SF234">
    <property type="entry name" value="HTH-TYPE TRANSCRIPTIONAL REGULATOR BETI"/>
    <property type="match status" value="1"/>
</dbReference>
<proteinExistence type="predicted"/>
<dbReference type="Pfam" id="PF00440">
    <property type="entry name" value="TetR_N"/>
    <property type="match status" value="1"/>
</dbReference>
<feature type="domain" description="HTH tetR-type" evidence="5">
    <location>
        <begin position="15"/>
        <end position="74"/>
    </location>
</feature>
<keyword evidence="3" id="KW-0804">Transcription</keyword>
<evidence type="ECO:0000313" key="6">
    <source>
        <dbReference type="EMBL" id="TCO48785.1"/>
    </source>
</evidence>
<evidence type="ECO:0000256" key="2">
    <source>
        <dbReference type="ARBA" id="ARBA00023125"/>
    </source>
</evidence>
<dbReference type="PROSITE" id="PS50977">
    <property type="entry name" value="HTH_TETR_2"/>
    <property type="match status" value="1"/>
</dbReference>
<dbReference type="InterPro" id="IPR009057">
    <property type="entry name" value="Homeodomain-like_sf"/>
</dbReference>
<comment type="caution">
    <text evidence="6">The sequence shown here is derived from an EMBL/GenBank/DDBJ whole genome shotgun (WGS) entry which is preliminary data.</text>
</comment>
<protein>
    <submittedName>
        <fullName evidence="6">TetR family transcriptional regulator</fullName>
    </submittedName>
</protein>
<dbReference type="RefSeq" id="WP_132125155.1">
    <property type="nucleotide sequence ID" value="NZ_SLWS01000015.1"/>
</dbReference>
<dbReference type="EMBL" id="SLWS01000015">
    <property type="protein sequence ID" value="TCO48785.1"/>
    <property type="molecule type" value="Genomic_DNA"/>
</dbReference>
<dbReference type="AlphaFoldDB" id="A0A4R2J0N4"/>
<evidence type="ECO:0000256" key="1">
    <source>
        <dbReference type="ARBA" id="ARBA00023015"/>
    </source>
</evidence>
<gene>
    <name evidence="6" type="ORF">EV192_1156</name>
</gene>
<accession>A0A4R2J0N4</accession>
<dbReference type="GO" id="GO:0003700">
    <property type="term" value="F:DNA-binding transcription factor activity"/>
    <property type="evidence" value="ECO:0007669"/>
    <property type="project" value="TreeGrafter"/>
</dbReference>
<dbReference type="PANTHER" id="PTHR30055">
    <property type="entry name" value="HTH-TYPE TRANSCRIPTIONAL REGULATOR RUTR"/>
    <property type="match status" value="1"/>
</dbReference>
<reference evidence="6 7" key="1">
    <citation type="submission" date="2019-03" db="EMBL/GenBank/DDBJ databases">
        <title>Genomic Encyclopedia of Type Strains, Phase IV (KMG-IV): sequencing the most valuable type-strain genomes for metagenomic binning, comparative biology and taxonomic classification.</title>
        <authorList>
            <person name="Goeker M."/>
        </authorList>
    </citation>
    <scope>NUCLEOTIDE SEQUENCE [LARGE SCALE GENOMIC DNA]</scope>
    <source>
        <strain evidence="6 7">DSM 45934</strain>
    </source>
</reference>
<name>A0A4R2J0N4_9PSEU</name>
<dbReference type="SUPFAM" id="SSF48498">
    <property type="entry name" value="Tetracyclin repressor-like, C-terminal domain"/>
    <property type="match status" value="1"/>
</dbReference>
<organism evidence="6 7">
    <name type="scientific">Actinocrispum wychmicini</name>
    <dbReference type="NCBI Taxonomy" id="1213861"/>
    <lineage>
        <taxon>Bacteria</taxon>
        <taxon>Bacillati</taxon>
        <taxon>Actinomycetota</taxon>
        <taxon>Actinomycetes</taxon>
        <taxon>Pseudonocardiales</taxon>
        <taxon>Pseudonocardiaceae</taxon>
        <taxon>Actinocrispum</taxon>
    </lineage>
</organism>
<evidence type="ECO:0000256" key="4">
    <source>
        <dbReference type="PROSITE-ProRule" id="PRU00335"/>
    </source>
</evidence>
<dbReference type="Proteomes" id="UP000295680">
    <property type="component" value="Unassembled WGS sequence"/>
</dbReference>
<dbReference type="Gene3D" id="1.10.357.10">
    <property type="entry name" value="Tetracycline Repressor, domain 2"/>
    <property type="match status" value="1"/>
</dbReference>
<dbReference type="InterPro" id="IPR036271">
    <property type="entry name" value="Tet_transcr_reg_TetR-rel_C_sf"/>
</dbReference>